<dbReference type="Proteomes" id="UP000018890">
    <property type="component" value="Unassembled WGS sequence"/>
</dbReference>
<organism evidence="2 3">
    <name type="scientific">Halalkalibacter wakoensis JCM 9140</name>
    <dbReference type="NCBI Taxonomy" id="1236970"/>
    <lineage>
        <taxon>Bacteria</taxon>
        <taxon>Bacillati</taxon>
        <taxon>Bacillota</taxon>
        <taxon>Bacilli</taxon>
        <taxon>Bacillales</taxon>
        <taxon>Bacillaceae</taxon>
        <taxon>Halalkalibacter</taxon>
    </lineage>
</organism>
<sequence length="169" mass="19619">MAELFAVYNRKHYKTWPVTLYGMDEEYQYFSLNTKEEVRTWLQTSNKIYYRDHENEKEAATKELLKSQIDTIVGPVQLESPDKVSLKEVYSLKEAANIWKLANGGTVRQAALRGKFKENEAKKSEGTWFVTHHGMLRVFGPIEDEKMDGLIVNLFVLDESGKFKTHPQL</sequence>
<accession>W4Q7T5</accession>
<gene>
    <name evidence="2" type="ORF">JCM9140_3927</name>
</gene>
<dbReference type="Pfam" id="PF20038">
    <property type="entry name" value="HTH_59"/>
    <property type="match status" value="1"/>
</dbReference>
<protein>
    <recommendedName>
        <fullName evidence="1">Helix-turn-helix domain-containing protein</fullName>
    </recommendedName>
</protein>
<proteinExistence type="predicted"/>
<feature type="domain" description="Helix-turn-helix" evidence="1">
    <location>
        <begin position="86"/>
        <end position="143"/>
    </location>
</feature>
<evidence type="ECO:0000313" key="3">
    <source>
        <dbReference type="Proteomes" id="UP000018890"/>
    </source>
</evidence>
<dbReference type="InterPro" id="IPR045403">
    <property type="entry name" value="HTH_59_Firmicutes_type"/>
</dbReference>
<evidence type="ECO:0000313" key="2">
    <source>
        <dbReference type="EMBL" id="GAE27768.1"/>
    </source>
</evidence>
<dbReference type="RefSeq" id="WP_052002354.1">
    <property type="nucleotide sequence ID" value="NZ_BAUT01000064.1"/>
</dbReference>
<keyword evidence="3" id="KW-1185">Reference proteome</keyword>
<dbReference type="EMBL" id="BAUT01000064">
    <property type="protein sequence ID" value="GAE27768.1"/>
    <property type="molecule type" value="Genomic_DNA"/>
</dbReference>
<name>W4Q7T5_9BACI</name>
<evidence type="ECO:0000259" key="1">
    <source>
        <dbReference type="Pfam" id="PF20038"/>
    </source>
</evidence>
<dbReference type="AlphaFoldDB" id="W4Q7T5"/>
<reference evidence="2" key="1">
    <citation type="journal article" date="2014" name="Genome Announc.">
        <title>Draft Genome Sequences of Three Alkaliphilic Bacillus Strains, Bacillus wakoensis JCM 9140T, Bacillus akibai JCM 9157T, and Bacillus hemicellulosilyticus JCM 9152T.</title>
        <authorList>
            <person name="Yuki M."/>
            <person name="Oshima K."/>
            <person name="Suda W."/>
            <person name="Oshida Y."/>
            <person name="Kitamura K."/>
            <person name="Iida T."/>
            <person name="Hattori M."/>
            <person name="Ohkuma M."/>
        </authorList>
    </citation>
    <scope>NUCLEOTIDE SEQUENCE [LARGE SCALE GENOMIC DNA]</scope>
    <source>
        <strain evidence="2">JCM 9140</strain>
    </source>
</reference>
<comment type="caution">
    <text evidence="2">The sequence shown here is derived from an EMBL/GenBank/DDBJ whole genome shotgun (WGS) entry which is preliminary data.</text>
</comment>